<feature type="compositionally biased region" description="Basic and acidic residues" evidence="1">
    <location>
        <begin position="95"/>
        <end position="111"/>
    </location>
</feature>
<sequence length="111" mass="12610">MDAKYTSDDEQYGRKVAQGLDSSGIEQEFNTQLELHWKMDATVPKGWQLKKPQMLDVLKVKINSVTQSQNLVVAQGHSRFEMEDPADDIEPDDVFNEKGAESFISDDKCED</sequence>
<feature type="region of interest" description="Disordered" evidence="1">
    <location>
        <begin position="82"/>
        <end position="111"/>
    </location>
</feature>
<dbReference type="Proteomes" id="UP000054538">
    <property type="component" value="Unassembled WGS sequence"/>
</dbReference>
<evidence type="ECO:0000313" key="2">
    <source>
        <dbReference type="EMBL" id="KIK78321.1"/>
    </source>
</evidence>
<evidence type="ECO:0000313" key="3">
    <source>
        <dbReference type="Proteomes" id="UP000054538"/>
    </source>
</evidence>
<dbReference type="InParanoid" id="A0A0D0D415"/>
<organism evidence="2 3">
    <name type="scientific">Paxillus rubicundulus Ve08.2h10</name>
    <dbReference type="NCBI Taxonomy" id="930991"/>
    <lineage>
        <taxon>Eukaryota</taxon>
        <taxon>Fungi</taxon>
        <taxon>Dikarya</taxon>
        <taxon>Basidiomycota</taxon>
        <taxon>Agaricomycotina</taxon>
        <taxon>Agaricomycetes</taxon>
        <taxon>Agaricomycetidae</taxon>
        <taxon>Boletales</taxon>
        <taxon>Paxilineae</taxon>
        <taxon>Paxillaceae</taxon>
        <taxon>Paxillus</taxon>
    </lineage>
</organism>
<evidence type="ECO:0000256" key="1">
    <source>
        <dbReference type="SAM" id="MobiDB-lite"/>
    </source>
</evidence>
<feature type="compositionally biased region" description="Basic and acidic residues" evidence="1">
    <location>
        <begin position="1"/>
        <end position="13"/>
    </location>
</feature>
<dbReference type="EMBL" id="KN826629">
    <property type="protein sequence ID" value="KIK78321.1"/>
    <property type="molecule type" value="Genomic_DNA"/>
</dbReference>
<feature type="region of interest" description="Disordered" evidence="1">
    <location>
        <begin position="1"/>
        <end position="23"/>
    </location>
</feature>
<protein>
    <submittedName>
        <fullName evidence="2">Uncharacterized protein</fullName>
    </submittedName>
</protein>
<reference evidence="3" key="2">
    <citation type="submission" date="2015-01" db="EMBL/GenBank/DDBJ databases">
        <title>Evolutionary Origins and Diversification of the Mycorrhizal Mutualists.</title>
        <authorList>
            <consortium name="DOE Joint Genome Institute"/>
            <consortium name="Mycorrhizal Genomics Consortium"/>
            <person name="Kohler A."/>
            <person name="Kuo A."/>
            <person name="Nagy L.G."/>
            <person name="Floudas D."/>
            <person name="Copeland A."/>
            <person name="Barry K.W."/>
            <person name="Cichocki N."/>
            <person name="Veneault-Fourrey C."/>
            <person name="LaButti K."/>
            <person name="Lindquist E.A."/>
            <person name="Lipzen A."/>
            <person name="Lundell T."/>
            <person name="Morin E."/>
            <person name="Murat C."/>
            <person name="Riley R."/>
            <person name="Ohm R."/>
            <person name="Sun H."/>
            <person name="Tunlid A."/>
            <person name="Henrissat B."/>
            <person name="Grigoriev I.V."/>
            <person name="Hibbett D.S."/>
            <person name="Martin F."/>
        </authorList>
    </citation>
    <scope>NUCLEOTIDE SEQUENCE [LARGE SCALE GENOMIC DNA]</scope>
    <source>
        <strain evidence="3">Ve08.2h10</strain>
    </source>
</reference>
<gene>
    <name evidence="2" type="ORF">PAXRUDRAFT_28646</name>
</gene>
<name>A0A0D0D415_9AGAM</name>
<reference evidence="2 3" key="1">
    <citation type="submission" date="2014-04" db="EMBL/GenBank/DDBJ databases">
        <authorList>
            <consortium name="DOE Joint Genome Institute"/>
            <person name="Kuo A."/>
            <person name="Kohler A."/>
            <person name="Jargeat P."/>
            <person name="Nagy L.G."/>
            <person name="Floudas D."/>
            <person name="Copeland A."/>
            <person name="Barry K.W."/>
            <person name="Cichocki N."/>
            <person name="Veneault-Fourrey C."/>
            <person name="LaButti K."/>
            <person name="Lindquist E.A."/>
            <person name="Lipzen A."/>
            <person name="Lundell T."/>
            <person name="Morin E."/>
            <person name="Murat C."/>
            <person name="Sun H."/>
            <person name="Tunlid A."/>
            <person name="Henrissat B."/>
            <person name="Grigoriev I.V."/>
            <person name="Hibbett D.S."/>
            <person name="Martin F."/>
            <person name="Nordberg H.P."/>
            <person name="Cantor M.N."/>
            <person name="Hua S.X."/>
        </authorList>
    </citation>
    <scope>NUCLEOTIDE SEQUENCE [LARGE SCALE GENOMIC DNA]</scope>
    <source>
        <strain evidence="2 3">Ve08.2h10</strain>
    </source>
</reference>
<feature type="compositionally biased region" description="Acidic residues" evidence="1">
    <location>
        <begin position="83"/>
        <end position="94"/>
    </location>
</feature>
<proteinExistence type="predicted"/>
<dbReference type="HOGENOM" id="CLU_2159194_0_0_1"/>
<keyword evidence="3" id="KW-1185">Reference proteome</keyword>
<accession>A0A0D0D415</accession>
<dbReference type="AlphaFoldDB" id="A0A0D0D415"/>